<evidence type="ECO:0000313" key="3">
    <source>
        <dbReference type="EMBL" id="KAK5823742.1"/>
    </source>
</evidence>
<accession>A0ABR0PH51</accession>
<keyword evidence="4" id="KW-1185">Reference proteome</keyword>
<reference evidence="3 4" key="1">
    <citation type="submission" date="2023-03" db="EMBL/GenBank/DDBJ databases">
        <title>WGS of Gossypium arboreum.</title>
        <authorList>
            <person name="Yu D."/>
        </authorList>
    </citation>
    <scope>NUCLEOTIDE SEQUENCE [LARGE SCALE GENOMIC DNA]</scope>
    <source>
        <tissue evidence="3">Leaf</tissue>
    </source>
</reference>
<dbReference type="Proteomes" id="UP001358586">
    <property type="component" value="Chromosome 6"/>
</dbReference>
<proteinExistence type="predicted"/>
<feature type="region of interest" description="Disordered" evidence="1">
    <location>
        <begin position="38"/>
        <end position="58"/>
    </location>
</feature>
<comment type="caution">
    <text evidence="3">The sequence shown here is derived from an EMBL/GenBank/DDBJ whole genome shotgun (WGS) entry which is preliminary data.</text>
</comment>
<evidence type="ECO:0000256" key="1">
    <source>
        <dbReference type="SAM" id="MobiDB-lite"/>
    </source>
</evidence>
<protein>
    <submittedName>
        <fullName evidence="3">Uncharacterized protein</fullName>
    </submittedName>
</protein>
<organism evidence="3 4">
    <name type="scientific">Gossypium arboreum</name>
    <name type="common">Tree cotton</name>
    <name type="synonym">Gossypium nanking</name>
    <dbReference type="NCBI Taxonomy" id="29729"/>
    <lineage>
        <taxon>Eukaryota</taxon>
        <taxon>Viridiplantae</taxon>
        <taxon>Streptophyta</taxon>
        <taxon>Embryophyta</taxon>
        <taxon>Tracheophyta</taxon>
        <taxon>Spermatophyta</taxon>
        <taxon>Magnoliopsida</taxon>
        <taxon>eudicotyledons</taxon>
        <taxon>Gunneridae</taxon>
        <taxon>Pentapetalae</taxon>
        <taxon>rosids</taxon>
        <taxon>malvids</taxon>
        <taxon>Malvales</taxon>
        <taxon>Malvaceae</taxon>
        <taxon>Malvoideae</taxon>
        <taxon>Gossypium</taxon>
    </lineage>
</organism>
<keyword evidence="2" id="KW-1133">Transmembrane helix</keyword>
<evidence type="ECO:0000256" key="2">
    <source>
        <dbReference type="SAM" id="Phobius"/>
    </source>
</evidence>
<evidence type="ECO:0000313" key="4">
    <source>
        <dbReference type="Proteomes" id="UP001358586"/>
    </source>
</evidence>
<feature type="transmembrane region" description="Helical" evidence="2">
    <location>
        <begin position="12"/>
        <end position="31"/>
    </location>
</feature>
<name>A0ABR0PH51_GOSAR</name>
<keyword evidence="2" id="KW-0812">Transmembrane</keyword>
<sequence length="58" mass="6276">MLNPDSDREKLKACFIGSNLFIFVMITGIITKGEAFLSSQSGSQPPVGYGVWGPQLND</sequence>
<dbReference type="EMBL" id="JARKNE010000006">
    <property type="protein sequence ID" value="KAK5823742.1"/>
    <property type="molecule type" value="Genomic_DNA"/>
</dbReference>
<gene>
    <name evidence="3" type="ORF">PVK06_018505</name>
</gene>
<keyword evidence="2" id="KW-0472">Membrane</keyword>